<dbReference type="PANTHER" id="PTHR13833:SF71">
    <property type="entry name" value="NHL DOMAIN-CONTAINING PROTEIN"/>
    <property type="match status" value="1"/>
</dbReference>
<feature type="compositionally biased region" description="Pro residues" evidence="1">
    <location>
        <begin position="14"/>
        <end position="28"/>
    </location>
</feature>
<protein>
    <recommendedName>
        <fullName evidence="4">NHL repeat containing protein</fullName>
    </recommendedName>
</protein>
<dbReference type="RefSeq" id="WP_166869947.1">
    <property type="nucleotide sequence ID" value="NZ_WHJH01000001.1"/>
</dbReference>
<accession>A0ABX0NLJ9</accession>
<feature type="region of interest" description="Disordered" evidence="1">
    <location>
        <begin position="1"/>
        <end position="28"/>
    </location>
</feature>
<dbReference type="Gene3D" id="2.120.10.30">
    <property type="entry name" value="TolB, C-terminal domain"/>
    <property type="match status" value="4"/>
</dbReference>
<evidence type="ECO:0000256" key="1">
    <source>
        <dbReference type="SAM" id="MobiDB-lite"/>
    </source>
</evidence>
<evidence type="ECO:0000313" key="2">
    <source>
        <dbReference type="EMBL" id="NHZ87653.1"/>
    </source>
</evidence>
<gene>
    <name evidence="2" type="ORF">F2P45_01195</name>
</gene>
<organism evidence="2 3">
    <name type="scientific">Massilia mucilaginosa</name>
    <dbReference type="NCBI Taxonomy" id="2609282"/>
    <lineage>
        <taxon>Bacteria</taxon>
        <taxon>Pseudomonadati</taxon>
        <taxon>Pseudomonadota</taxon>
        <taxon>Betaproteobacteria</taxon>
        <taxon>Burkholderiales</taxon>
        <taxon>Oxalobacteraceae</taxon>
        <taxon>Telluria group</taxon>
        <taxon>Massilia</taxon>
    </lineage>
</organism>
<evidence type="ECO:0008006" key="4">
    <source>
        <dbReference type="Google" id="ProtNLM"/>
    </source>
</evidence>
<dbReference type="InterPro" id="IPR011042">
    <property type="entry name" value="6-blade_b-propeller_TolB-like"/>
</dbReference>
<dbReference type="SUPFAM" id="SSF50956">
    <property type="entry name" value="Thermostable phytase (3-phytase)"/>
    <property type="match status" value="1"/>
</dbReference>
<proteinExistence type="predicted"/>
<keyword evidence="3" id="KW-1185">Reference proteome</keyword>
<dbReference type="Gene3D" id="2.40.10.500">
    <property type="match status" value="1"/>
</dbReference>
<evidence type="ECO:0000313" key="3">
    <source>
        <dbReference type="Proteomes" id="UP000609726"/>
    </source>
</evidence>
<name>A0ABX0NLJ9_9BURK</name>
<dbReference type="SUPFAM" id="SSF101898">
    <property type="entry name" value="NHL repeat"/>
    <property type="match status" value="1"/>
</dbReference>
<dbReference type="SUPFAM" id="SSF63829">
    <property type="entry name" value="Calcium-dependent phosphotriesterase"/>
    <property type="match status" value="1"/>
</dbReference>
<dbReference type="PANTHER" id="PTHR13833">
    <property type="match status" value="1"/>
</dbReference>
<dbReference type="Proteomes" id="UP000609726">
    <property type="component" value="Unassembled WGS sequence"/>
</dbReference>
<dbReference type="EMBL" id="WHJH01000001">
    <property type="protein sequence ID" value="NHZ87653.1"/>
    <property type="molecule type" value="Genomic_DNA"/>
</dbReference>
<sequence>MSACGGGSGGPAGTPAPTPAPPEAPMVTPPVNVLPTVLAGAPSLLQTPGGMAVDRAGNTFVLDAGRQLILKITPDGTVSTLAGAELVFGSQDGVGAGASFRFNHESRMLIDAAGNLLVTDTCNNTIRRITPAGAVSTVAGQTGYSCGLREHPLRPDRQPVRRIFHRPGAIALDTNGDYLVLSGERVLQRVTPAGKVTTVNWSSEGVSARPTSLAVGKDGVMYGADSGRVYRVGSNAILRIVAGQPVNGMEDGQGEAAGFNQIGGLAVTESGDVLIADASRLRKMSAGGMVTTLVGADGIGGTRDGGADSARFSLLGALAFDPAGQLIGLDVGARSLRRISSSGDVTTLTATPSTSGTVDGAANGARFGNLTHVASDSKGNLYMADRQRHVIRRVSPGGDTTVFAGVAGVRNDPLTGAFRADAFGYPDNVAIDGKDVMYVSDVQRIVKIKDGVMTTLIPLGGKNEIGSVYGMAVDLDGNLAVAGIYTAYIFSPAGKIIRRIDKSDLSPELSANRAGYGLTPRAVAFDRAGNLYLADLYGHVVFKVAKDGPVAVFAGTSGVAGDQDGARGSASLGFYSQVQMTFAPNGDLYMTGQGKLRKISPDGTVTTPALAWGNPSLLSITFSNGLLKGMTRYAAVQTPLPQ</sequence>
<reference evidence="2 3" key="1">
    <citation type="submission" date="2019-10" db="EMBL/GenBank/DDBJ databases">
        <title>Taxonomy of Antarctic Massilia spp.: description of Massilia rubra sp. nov., Massilia aquatica sp. nov., Massilia mucilaginosa sp. nov., Massilia frigida sp. nov. isolated from streams, lakes and regoliths.</title>
        <authorList>
            <person name="Holochova P."/>
            <person name="Sedlacek I."/>
            <person name="Kralova S."/>
            <person name="Maslanova I."/>
            <person name="Busse H.-J."/>
            <person name="Stankova E."/>
            <person name="Vrbovska V."/>
            <person name="Kovarovic V."/>
            <person name="Bartak M."/>
            <person name="Svec P."/>
            <person name="Pantucek R."/>
        </authorList>
    </citation>
    <scope>NUCLEOTIDE SEQUENCE [LARGE SCALE GENOMIC DNA]</scope>
    <source>
        <strain evidence="2 3">CCM 8733</strain>
    </source>
</reference>
<feature type="compositionally biased region" description="Gly residues" evidence="1">
    <location>
        <begin position="1"/>
        <end position="12"/>
    </location>
</feature>
<comment type="caution">
    <text evidence="2">The sequence shown here is derived from an EMBL/GenBank/DDBJ whole genome shotgun (WGS) entry which is preliminary data.</text>
</comment>